<name>A0A8J7IRE2_9CYAN</name>
<organism evidence="5 6">
    <name type="scientific">Lusitaniella coriacea LEGE 07157</name>
    <dbReference type="NCBI Taxonomy" id="945747"/>
    <lineage>
        <taxon>Bacteria</taxon>
        <taxon>Bacillati</taxon>
        <taxon>Cyanobacteriota</taxon>
        <taxon>Cyanophyceae</taxon>
        <taxon>Spirulinales</taxon>
        <taxon>Lusitaniellaceae</taxon>
        <taxon>Lusitaniella</taxon>
    </lineage>
</organism>
<dbReference type="SUPFAM" id="SSF103088">
    <property type="entry name" value="OmpA-like"/>
    <property type="match status" value="1"/>
</dbReference>
<keyword evidence="6" id="KW-1185">Reference proteome</keyword>
<evidence type="ECO:0000259" key="4">
    <source>
        <dbReference type="PROSITE" id="PS51123"/>
    </source>
</evidence>
<dbReference type="Proteomes" id="UP000654482">
    <property type="component" value="Unassembled WGS sequence"/>
</dbReference>
<comment type="caution">
    <text evidence="5">The sequence shown here is derived from an EMBL/GenBank/DDBJ whole genome shotgun (WGS) entry which is preliminary data.</text>
</comment>
<evidence type="ECO:0000256" key="1">
    <source>
        <dbReference type="PROSITE-ProRule" id="PRU00473"/>
    </source>
</evidence>
<dbReference type="GO" id="GO:0016020">
    <property type="term" value="C:membrane"/>
    <property type="evidence" value="ECO:0007669"/>
    <property type="project" value="UniProtKB-UniRule"/>
</dbReference>
<keyword evidence="3" id="KW-0812">Transmembrane</keyword>
<evidence type="ECO:0000256" key="2">
    <source>
        <dbReference type="SAM" id="Coils"/>
    </source>
</evidence>
<dbReference type="Pfam" id="PF00691">
    <property type="entry name" value="OmpA"/>
    <property type="match status" value="1"/>
</dbReference>
<dbReference type="InterPro" id="IPR036737">
    <property type="entry name" value="OmpA-like_sf"/>
</dbReference>
<dbReference type="AlphaFoldDB" id="A0A8J7IRE2"/>
<keyword evidence="3" id="KW-1133">Transmembrane helix</keyword>
<dbReference type="RefSeq" id="WP_194028798.1">
    <property type="nucleotide sequence ID" value="NZ_JADEWZ010000008.1"/>
</dbReference>
<dbReference type="InterPro" id="IPR006665">
    <property type="entry name" value="OmpA-like"/>
</dbReference>
<dbReference type="InterPro" id="IPR050330">
    <property type="entry name" value="Bact_OuterMem_StrucFunc"/>
</dbReference>
<dbReference type="CDD" id="cd07185">
    <property type="entry name" value="OmpA_C-like"/>
    <property type="match status" value="1"/>
</dbReference>
<feature type="domain" description="OmpA-like" evidence="4">
    <location>
        <begin position="209"/>
        <end position="322"/>
    </location>
</feature>
<sequence>MYSNLTNNLRLNYAEELKQFLILLGDSIDIEMNADKTTPQSPDLEVEEEFSDRIEYPSRWAWLGRILFRLLLLGVGGSLAAVAGILFAIASPRPQAQKPLVLEAWEILQRQTKQLNKTPEPAEPGTVKLPAISLTRSEKQQVQAQVDGLNKEWTSVRDRAQELEARLGIENSADRPLTERIETIEQALGQATTMVGDTPIAVDNSPLAANQVKVTLPSDVLFAENNTLSKDANLILDTIVTDLQRYSGSTIRIAVHTDDKGSAELNRERSFRQAEMLKNHLSQRLGKEYRWVAIGYGQTRPLVENDTPANRQRNRRVEIAVD</sequence>
<protein>
    <submittedName>
        <fullName evidence="5">OmpA family protein</fullName>
    </submittedName>
</protein>
<feature type="coiled-coil region" evidence="2">
    <location>
        <begin position="132"/>
        <end position="166"/>
    </location>
</feature>
<keyword evidence="1 3" id="KW-0472">Membrane</keyword>
<reference evidence="5" key="1">
    <citation type="submission" date="2020-10" db="EMBL/GenBank/DDBJ databases">
        <authorList>
            <person name="Castelo-Branco R."/>
            <person name="Eusebio N."/>
            <person name="Adriana R."/>
            <person name="Vieira A."/>
            <person name="Brugerolle De Fraissinette N."/>
            <person name="Rezende De Castro R."/>
            <person name="Schneider M.P."/>
            <person name="Vasconcelos V."/>
            <person name="Leao P.N."/>
        </authorList>
    </citation>
    <scope>NUCLEOTIDE SEQUENCE</scope>
    <source>
        <strain evidence="5">LEGE 07157</strain>
    </source>
</reference>
<gene>
    <name evidence="5" type="ORF">IQ249_07380</name>
</gene>
<dbReference type="PANTHER" id="PTHR30329:SF21">
    <property type="entry name" value="LIPOPROTEIN YIAD-RELATED"/>
    <property type="match status" value="1"/>
</dbReference>
<evidence type="ECO:0000256" key="3">
    <source>
        <dbReference type="SAM" id="Phobius"/>
    </source>
</evidence>
<feature type="transmembrane region" description="Helical" evidence="3">
    <location>
        <begin position="66"/>
        <end position="90"/>
    </location>
</feature>
<dbReference type="PROSITE" id="PS51123">
    <property type="entry name" value="OMPA_2"/>
    <property type="match status" value="1"/>
</dbReference>
<dbReference type="EMBL" id="JADEWZ010000008">
    <property type="protein sequence ID" value="MBE9115712.1"/>
    <property type="molecule type" value="Genomic_DNA"/>
</dbReference>
<dbReference type="Gene3D" id="3.30.1330.60">
    <property type="entry name" value="OmpA-like domain"/>
    <property type="match status" value="1"/>
</dbReference>
<accession>A0A8J7IRE2</accession>
<evidence type="ECO:0000313" key="6">
    <source>
        <dbReference type="Proteomes" id="UP000654482"/>
    </source>
</evidence>
<evidence type="ECO:0000313" key="5">
    <source>
        <dbReference type="EMBL" id="MBE9115712.1"/>
    </source>
</evidence>
<dbReference type="PANTHER" id="PTHR30329">
    <property type="entry name" value="STATOR ELEMENT OF FLAGELLAR MOTOR COMPLEX"/>
    <property type="match status" value="1"/>
</dbReference>
<proteinExistence type="predicted"/>
<keyword evidence="2" id="KW-0175">Coiled coil</keyword>